<feature type="transmembrane region" description="Helical" evidence="1">
    <location>
        <begin position="82"/>
        <end position="102"/>
    </location>
</feature>
<dbReference type="GO" id="GO:0004175">
    <property type="term" value="F:endopeptidase activity"/>
    <property type="evidence" value="ECO:0007669"/>
    <property type="project" value="UniProtKB-ARBA"/>
</dbReference>
<feature type="transmembrane region" description="Helical" evidence="1">
    <location>
        <begin position="228"/>
        <end position="248"/>
    </location>
</feature>
<feature type="transmembrane region" description="Helical" evidence="1">
    <location>
        <begin position="12"/>
        <end position="31"/>
    </location>
</feature>
<evidence type="ECO:0000259" key="2">
    <source>
        <dbReference type="Pfam" id="PF02517"/>
    </source>
</evidence>
<keyword evidence="3" id="KW-0645">Protease</keyword>
<dbReference type="GO" id="GO:0008237">
    <property type="term" value="F:metallopeptidase activity"/>
    <property type="evidence" value="ECO:0007669"/>
    <property type="project" value="UniProtKB-KW"/>
</dbReference>
<evidence type="ECO:0000313" key="3">
    <source>
        <dbReference type="EMBL" id="TPP09959.1"/>
    </source>
</evidence>
<sequence>MNFAHGRFRLPFSLVVYLLWAAITIPGGIWLSGGQKQSLIEGLSRGPLWNVVAAFFFLVAVILVTGWRDLRFEVPKPMSSLRIMWLPGLYILMFLGLAAVIGLPPLHLMLMILLSTVFVGLSEETMFRGILFQALRTRVKLWPAMIWTSVLFGSVHILNALTTGELLNAMLQAFTATLSGFAFMAILVRTGSIWPAIIYHALWDFGTFSISASNQLGVEVPGGDVGDWAFLLPVVLVLPHFFYGVYLLRNVRNDDVLSPEWLCDH</sequence>
<dbReference type="RefSeq" id="WP_140826322.1">
    <property type="nucleotide sequence ID" value="NZ_VFYP01000001.1"/>
</dbReference>
<dbReference type="PANTHER" id="PTHR36435:SF1">
    <property type="entry name" value="CAAX AMINO TERMINAL PROTEASE FAMILY PROTEIN"/>
    <property type="match status" value="1"/>
</dbReference>
<feature type="transmembrane region" description="Helical" evidence="1">
    <location>
        <begin position="139"/>
        <end position="158"/>
    </location>
</feature>
<dbReference type="Pfam" id="PF02517">
    <property type="entry name" value="Rce1-like"/>
    <property type="match status" value="1"/>
</dbReference>
<feature type="transmembrane region" description="Helical" evidence="1">
    <location>
        <begin position="170"/>
        <end position="188"/>
    </location>
</feature>
<keyword evidence="1" id="KW-0812">Transmembrane</keyword>
<keyword evidence="1" id="KW-1133">Transmembrane helix</keyword>
<comment type="caution">
    <text evidence="3">The sequence shown here is derived from an EMBL/GenBank/DDBJ whole genome shotgun (WGS) entry which is preliminary data.</text>
</comment>
<dbReference type="OrthoDB" id="193898at2"/>
<keyword evidence="3" id="KW-0378">Hydrolase</keyword>
<dbReference type="Proteomes" id="UP000316429">
    <property type="component" value="Unassembled WGS sequence"/>
</dbReference>
<protein>
    <submittedName>
        <fullName evidence="3">CPBP family intramembrane metalloprotease</fullName>
    </submittedName>
</protein>
<keyword evidence="4" id="KW-1185">Reference proteome</keyword>
<organism evidence="3 4">
    <name type="scientific">Rhizobium glycinendophyticum</name>
    <dbReference type="NCBI Taxonomy" id="2589807"/>
    <lineage>
        <taxon>Bacteria</taxon>
        <taxon>Pseudomonadati</taxon>
        <taxon>Pseudomonadota</taxon>
        <taxon>Alphaproteobacteria</taxon>
        <taxon>Hyphomicrobiales</taxon>
        <taxon>Rhizobiaceae</taxon>
        <taxon>Rhizobium/Agrobacterium group</taxon>
        <taxon>Rhizobium</taxon>
    </lineage>
</organism>
<feature type="transmembrane region" description="Helical" evidence="1">
    <location>
        <begin position="51"/>
        <end position="70"/>
    </location>
</feature>
<name>A0A504U6B1_9HYPH</name>
<dbReference type="GO" id="GO:0080120">
    <property type="term" value="P:CAAX-box protein maturation"/>
    <property type="evidence" value="ECO:0007669"/>
    <property type="project" value="UniProtKB-ARBA"/>
</dbReference>
<accession>A0A504U6B1</accession>
<dbReference type="AlphaFoldDB" id="A0A504U6B1"/>
<gene>
    <name evidence="3" type="ORF">FJQ55_03540</name>
</gene>
<dbReference type="EMBL" id="VFYP01000001">
    <property type="protein sequence ID" value="TPP09959.1"/>
    <property type="molecule type" value="Genomic_DNA"/>
</dbReference>
<evidence type="ECO:0000313" key="4">
    <source>
        <dbReference type="Proteomes" id="UP000316429"/>
    </source>
</evidence>
<dbReference type="InterPro" id="IPR003675">
    <property type="entry name" value="Rce1/LyrA-like_dom"/>
</dbReference>
<dbReference type="GO" id="GO:0006508">
    <property type="term" value="P:proteolysis"/>
    <property type="evidence" value="ECO:0007669"/>
    <property type="project" value="UniProtKB-KW"/>
</dbReference>
<proteinExistence type="predicted"/>
<dbReference type="PANTHER" id="PTHR36435">
    <property type="entry name" value="SLR1288 PROTEIN"/>
    <property type="match status" value="1"/>
</dbReference>
<keyword evidence="1" id="KW-0472">Membrane</keyword>
<reference evidence="3 4" key="1">
    <citation type="submission" date="2019-06" db="EMBL/GenBank/DDBJ databases">
        <title>Rhizobium sp. CL12 isolated from roots of soybean.</title>
        <authorList>
            <person name="Wang C."/>
        </authorList>
    </citation>
    <scope>NUCLEOTIDE SEQUENCE [LARGE SCALE GENOMIC DNA]</scope>
    <source>
        <strain evidence="3 4">CL12</strain>
    </source>
</reference>
<dbReference type="InterPro" id="IPR052710">
    <property type="entry name" value="CAAX_protease"/>
</dbReference>
<evidence type="ECO:0000256" key="1">
    <source>
        <dbReference type="SAM" id="Phobius"/>
    </source>
</evidence>
<feature type="domain" description="CAAX prenyl protease 2/Lysostaphin resistance protein A-like" evidence="2">
    <location>
        <begin position="107"/>
        <end position="205"/>
    </location>
</feature>
<keyword evidence="3" id="KW-0482">Metalloprotease</keyword>